<evidence type="ECO:0000313" key="1">
    <source>
        <dbReference type="EMBL" id="QHU12587.1"/>
    </source>
</evidence>
<name>A0A6C0K7C5_9ZZZZ</name>
<sequence length="187" mass="21775">MSSVLIVGHCKPGPECPHETLYEEKEGIFYPLNSVDYLDIGIRYLPQEGEYKLWNTVPRNSKDILYTWKCPLYLGIVSSNPLYGECKEMWKNLLTDGYEILRPGGKIIIPTTKNITPLPVRPGQKFHVITNSENYQIQNIERIIREIAPDKWTVKYYGGLHLENMYITDKPHKRQMYPCIVLKTSRN</sequence>
<protein>
    <recommendedName>
        <fullName evidence="2">Methyltransferase</fullName>
    </recommendedName>
</protein>
<reference evidence="1" key="1">
    <citation type="journal article" date="2020" name="Nature">
        <title>Giant virus diversity and host interactions through global metagenomics.</title>
        <authorList>
            <person name="Schulz F."/>
            <person name="Roux S."/>
            <person name="Paez-Espino D."/>
            <person name="Jungbluth S."/>
            <person name="Walsh D.A."/>
            <person name="Denef V.J."/>
            <person name="McMahon K.D."/>
            <person name="Konstantinidis K.T."/>
            <person name="Eloe-Fadrosh E.A."/>
            <person name="Kyrpides N.C."/>
            <person name="Woyke T."/>
        </authorList>
    </citation>
    <scope>NUCLEOTIDE SEQUENCE</scope>
    <source>
        <strain evidence="1">GVMAG-S-1101172-89</strain>
    </source>
</reference>
<dbReference type="EMBL" id="MN740808">
    <property type="protein sequence ID" value="QHU12587.1"/>
    <property type="molecule type" value="Genomic_DNA"/>
</dbReference>
<accession>A0A6C0K7C5</accession>
<evidence type="ECO:0008006" key="2">
    <source>
        <dbReference type="Google" id="ProtNLM"/>
    </source>
</evidence>
<organism evidence="1">
    <name type="scientific">viral metagenome</name>
    <dbReference type="NCBI Taxonomy" id="1070528"/>
    <lineage>
        <taxon>unclassified sequences</taxon>
        <taxon>metagenomes</taxon>
        <taxon>organismal metagenomes</taxon>
    </lineage>
</organism>
<proteinExistence type="predicted"/>
<dbReference type="AlphaFoldDB" id="A0A6C0K7C5"/>